<reference evidence="1" key="3">
    <citation type="submission" date="2022-06" db="UniProtKB">
        <authorList>
            <consortium name="EnsemblPlants"/>
        </authorList>
    </citation>
    <scope>IDENTIFICATION</scope>
</reference>
<evidence type="ECO:0000313" key="2">
    <source>
        <dbReference type="Proteomes" id="UP000015106"/>
    </source>
</evidence>
<protein>
    <submittedName>
        <fullName evidence="1">Uncharacterized protein</fullName>
    </submittedName>
</protein>
<dbReference type="Gramene" id="TuG1812G0100004703.01.T01">
    <property type="protein sequence ID" value="TuG1812G0100004703.01.T01.cds469808"/>
    <property type="gene ID" value="TuG1812G0100004703.01"/>
</dbReference>
<dbReference type="Proteomes" id="UP000015106">
    <property type="component" value="Chromosome 1"/>
</dbReference>
<sequence>MRKLTINKYKRLPLSCFSKKYFYCQTM</sequence>
<name>A0A8R7TAZ6_TRIUA</name>
<keyword evidence="2" id="KW-1185">Reference proteome</keyword>
<evidence type="ECO:0000313" key="1">
    <source>
        <dbReference type="EnsemblPlants" id="TuG1812G0100004703.01.T01.cds469808"/>
    </source>
</evidence>
<organism evidence="1 2">
    <name type="scientific">Triticum urartu</name>
    <name type="common">Red wild einkorn</name>
    <name type="synonym">Crithodium urartu</name>
    <dbReference type="NCBI Taxonomy" id="4572"/>
    <lineage>
        <taxon>Eukaryota</taxon>
        <taxon>Viridiplantae</taxon>
        <taxon>Streptophyta</taxon>
        <taxon>Embryophyta</taxon>
        <taxon>Tracheophyta</taxon>
        <taxon>Spermatophyta</taxon>
        <taxon>Magnoliopsida</taxon>
        <taxon>Liliopsida</taxon>
        <taxon>Poales</taxon>
        <taxon>Poaceae</taxon>
        <taxon>BOP clade</taxon>
        <taxon>Pooideae</taxon>
        <taxon>Triticodae</taxon>
        <taxon>Triticeae</taxon>
        <taxon>Triticinae</taxon>
        <taxon>Triticum</taxon>
    </lineage>
</organism>
<accession>A0A8R7TAZ6</accession>
<reference evidence="1" key="2">
    <citation type="submission" date="2018-03" db="EMBL/GenBank/DDBJ databases">
        <title>The Triticum urartu genome reveals the dynamic nature of wheat genome evolution.</title>
        <authorList>
            <person name="Ling H."/>
            <person name="Ma B."/>
            <person name="Shi X."/>
            <person name="Liu H."/>
            <person name="Dong L."/>
            <person name="Sun H."/>
            <person name="Cao Y."/>
            <person name="Gao Q."/>
            <person name="Zheng S."/>
            <person name="Li Y."/>
            <person name="Yu Y."/>
            <person name="Du H."/>
            <person name="Qi M."/>
            <person name="Li Y."/>
            <person name="Yu H."/>
            <person name="Cui Y."/>
            <person name="Wang N."/>
            <person name="Chen C."/>
            <person name="Wu H."/>
            <person name="Zhao Y."/>
            <person name="Zhang J."/>
            <person name="Li Y."/>
            <person name="Zhou W."/>
            <person name="Zhang B."/>
            <person name="Hu W."/>
            <person name="Eijk M."/>
            <person name="Tang J."/>
            <person name="Witsenboer H."/>
            <person name="Zhao S."/>
            <person name="Li Z."/>
            <person name="Zhang A."/>
            <person name="Wang D."/>
            <person name="Liang C."/>
        </authorList>
    </citation>
    <scope>NUCLEOTIDE SEQUENCE [LARGE SCALE GENOMIC DNA]</scope>
    <source>
        <strain evidence="1">cv. G1812</strain>
    </source>
</reference>
<proteinExistence type="predicted"/>
<dbReference type="AlphaFoldDB" id="A0A8R7TAZ6"/>
<reference evidence="2" key="1">
    <citation type="journal article" date="2013" name="Nature">
        <title>Draft genome of the wheat A-genome progenitor Triticum urartu.</title>
        <authorList>
            <person name="Ling H.Q."/>
            <person name="Zhao S."/>
            <person name="Liu D."/>
            <person name="Wang J."/>
            <person name="Sun H."/>
            <person name="Zhang C."/>
            <person name="Fan H."/>
            <person name="Li D."/>
            <person name="Dong L."/>
            <person name="Tao Y."/>
            <person name="Gao C."/>
            <person name="Wu H."/>
            <person name="Li Y."/>
            <person name="Cui Y."/>
            <person name="Guo X."/>
            <person name="Zheng S."/>
            <person name="Wang B."/>
            <person name="Yu K."/>
            <person name="Liang Q."/>
            <person name="Yang W."/>
            <person name="Lou X."/>
            <person name="Chen J."/>
            <person name="Feng M."/>
            <person name="Jian J."/>
            <person name="Zhang X."/>
            <person name="Luo G."/>
            <person name="Jiang Y."/>
            <person name="Liu J."/>
            <person name="Wang Z."/>
            <person name="Sha Y."/>
            <person name="Zhang B."/>
            <person name="Wu H."/>
            <person name="Tang D."/>
            <person name="Shen Q."/>
            <person name="Xue P."/>
            <person name="Zou S."/>
            <person name="Wang X."/>
            <person name="Liu X."/>
            <person name="Wang F."/>
            <person name="Yang Y."/>
            <person name="An X."/>
            <person name="Dong Z."/>
            <person name="Zhang K."/>
            <person name="Zhang X."/>
            <person name="Luo M.C."/>
            <person name="Dvorak J."/>
            <person name="Tong Y."/>
            <person name="Wang J."/>
            <person name="Yang H."/>
            <person name="Li Z."/>
            <person name="Wang D."/>
            <person name="Zhang A."/>
            <person name="Wang J."/>
        </authorList>
    </citation>
    <scope>NUCLEOTIDE SEQUENCE</scope>
    <source>
        <strain evidence="2">cv. G1812</strain>
    </source>
</reference>
<dbReference type="EnsemblPlants" id="TuG1812G0100004703.01.T01">
    <property type="protein sequence ID" value="TuG1812G0100004703.01.T01.cds469808"/>
    <property type="gene ID" value="TuG1812G0100004703.01"/>
</dbReference>